<feature type="domain" description="HTH cro/C1-type" evidence="1">
    <location>
        <begin position="38"/>
        <end position="92"/>
    </location>
</feature>
<keyword evidence="3" id="KW-1185">Reference proteome</keyword>
<sequence length="92" mass="10470">MNKKSFIDKYIDKRIKENPKLAKGFEQQDLNLNAAVMVRDMRDDLGMTQKEFAKYVGKPQSTISRIESGSMNVTVGLLNEIATATKIKFSRK</sequence>
<gene>
    <name evidence="2" type="ORF">HMPREF0548_2162</name>
</gene>
<protein>
    <submittedName>
        <fullName evidence="2">DNA-binding helix-turn-helix protein</fullName>
    </submittedName>
</protein>
<reference evidence="2 3" key="1">
    <citation type="submission" date="2009-01" db="EMBL/GenBank/DDBJ databases">
        <authorList>
            <person name="Qin X."/>
            <person name="Bachman B."/>
            <person name="Battles P."/>
            <person name="Bell A."/>
            <person name="Bess C."/>
            <person name="Bickham C."/>
            <person name="Chaboub L."/>
            <person name="Chen D."/>
            <person name="Coyle M."/>
            <person name="Deiros D.R."/>
            <person name="Dinh H."/>
            <person name="Forbes L."/>
            <person name="Fowler G."/>
            <person name="Francisco L."/>
            <person name="Fu Q."/>
            <person name="Gubbala S."/>
            <person name="Hale W."/>
            <person name="Han Y."/>
            <person name="Hemphill L."/>
            <person name="Highlander S.K."/>
            <person name="Hirani K."/>
            <person name="Hogues M."/>
            <person name="Jackson L."/>
            <person name="Jakkamsetti A."/>
            <person name="Javaid M."/>
            <person name="Jiang H."/>
            <person name="Korchina V."/>
            <person name="Kovar C."/>
            <person name="Lara F."/>
            <person name="Lee S."/>
            <person name="Mata R."/>
            <person name="Mathew T."/>
            <person name="Moen C."/>
            <person name="Morales K."/>
            <person name="Munidasa M."/>
            <person name="Nazareth L."/>
            <person name="Ngo R."/>
            <person name="Nguyen L."/>
            <person name="Okwuonu G."/>
            <person name="Ongeri F."/>
            <person name="Patil S."/>
            <person name="Petrosino J."/>
            <person name="Pham C."/>
            <person name="Pham P."/>
            <person name="Pu L.-L."/>
            <person name="Puazo M."/>
            <person name="Raj R."/>
            <person name="Reid J."/>
            <person name="Rouhana J."/>
            <person name="Saada N."/>
            <person name="Shang Y."/>
            <person name="Simmons D."/>
            <person name="Thornton R."/>
            <person name="Warren J."/>
            <person name="Weissenberger G."/>
            <person name="Zhang J."/>
            <person name="Zhang L."/>
            <person name="Zhou C."/>
            <person name="Zhu D."/>
            <person name="Muzny D."/>
            <person name="Worley K."/>
            <person name="Gibbs R."/>
        </authorList>
    </citation>
    <scope>NUCLEOTIDE SEQUENCE [LARGE SCALE GENOMIC DNA]</scope>
    <source>
        <strain evidence="2 3">DSM 16047</strain>
    </source>
</reference>
<dbReference type="AlphaFoldDB" id="C2ER66"/>
<dbReference type="eggNOG" id="COG1813">
    <property type="taxonomic scope" value="Bacteria"/>
</dbReference>
<proteinExistence type="predicted"/>
<evidence type="ECO:0000313" key="3">
    <source>
        <dbReference type="Proteomes" id="UP000005583"/>
    </source>
</evidence>
<dbReference type="Pfam" id="PF01381">
    <property type="entry name" value="HTH_3"/>
    <property type="match status" value="1"/>
</dbReference>
<name>C2ER66_9LACO</name>
<dbReference type="CDD" id="cd00093">
    <property type="entry name" value="HTH_XRE"/>
    <property type="match status" value="1"/>
</dbReference>
<dbReference type="GO" id="GO:0003677">
    <property type="term" value="F:DNA binding"/>
    <property type="evidence" value="ECO:0007669"/>
    <property type="project" value="UniProtKB-KW"/>
</dbReference>
<dbReference type="STRING" id="525365.HMPREF0548_2162"/>
<dbReference type="HOGENOM" id="CLU_066192_18_2_9"/>
<comment type="caution">
    <text evidence="2">The sequence shown here is derived from an EMBL/GenBank/DDBJ whole genome shotgun (WGS) entry which is preliminary data.</text>
</comment>
<dbReference type="EMBL" id="ACGU01000113">
    <property type="protein sequence ID" value="EEJ70955.1"/>
    <property type="molecule type" value="Genomic_DNA"/>
</dbReference>
<dbReference type="RefSeq" id="WP_007126907.1">
    <property type="nucleotide sequence ID" value="NZ_AZFO01000027.1"/>
</dbReference>
<dbReference type="Proteomes" id="UP000005583">
    <property type="component" value="Unassembled WGS sequence"/>
</dbReference>
<accession>C2ER66</accession>
<keyword evidence="2" id="KW-0238">DNA-binding</keyword>
<dbReference type="InterPro" id="IPR001387">
    <property type="entry name" value="Cro/C1-type_HTH"/>
</dbReference>
<dbReference type="SMART" id="SM00530">
    <property type="entry name" value="HTH_XRE"/>
    <property type="match status" value="1"/>
</dbReference>
<dbReference type="Gene3D" id="1.10.260.40">
    <property type="entry name" value="lambda repressor-like DNA-binding domains"/>
    <property type="match status" value="1"/>
</dbReference>
<dbReference type="InterPro" id="IPR010982">
    <property type="entry name" value="Lambda_DNA-bd_dom_sf"/>
</dbReference>
<organism evidence="2 3">
    <name type="scientific">Lactobacillus ultunensis DSM 16047</name>
    <dbReference type="NCBI Taxonomy" id="525365"/>
    <lineage>
        <taxon>Bacteria</taxon>
        <taxon>Bacillati</taxon>
        <taxon>Bacillota</taxon>
        <taxon>Bacilli</taxon>
        <taxon>Lactobacillales</taxon>
        <taxon>Lactobacillaceae</taxon>
        <taxon>Lactobacillus</taxon>
    </lineage>
</organism>
<dbReference type="SUPFAM" id="SSF47413">
    <property type="entry name" value="lambda repressor-like DNA-binding domains"/>
    <property type="match status" value="1"/>
</dbReference>
<dbReference type="PATRIC" id="fig|525365.8.peg.1043"/>
<dbReference type="OrthoDB" id="2322940at2"/>
<evidence type="ECO:0000259" key="1">
    <source>
        <dbReference type="PROSITE" id="PS50943"/>
    </source>
</evidence>
<evidence type="ECO:0000313" key="2">
    <source>
        <dbReference type="EMBL" id="EEJ70955.1"/>
    </source>
</evidence>
<dbReference type="PROSITE" id="PS50943">
    <property type="entry name" value="HTH_CROC1"/>
    <property type="match status" value="1"/>
</dbReference>